<feature type="signal peptide" evidence="1">
    <location>
        <begin position="1"/>
        <end position="20"/>
    </location>
</feature>
<dbReference type="AlphaFoldDB" id="A0A6P8JEX3"/>
<reference evidence="3" key="1">
    <citation type="submission" date="2025-08" db="UniProtKB">
        <authorList>
            <consortium name="RefSeq"/>
        </authorList>
    </citation>
    <scope>IDENTIFICATION</scope>
    <source>
        <strain evidence="3">Mau12</strain>
        <tissue evidence="3">Whole Body</tissue>
    </source>
</reference>
<dbReference type="GeneID" id="117137058"/>
<proteinExistence type="predicted"/>
<sequence>MIRKCLVLILVLGFLHLTWSSSGGSCKDGSVFNPKKGECEPQPPTEPPDSCRPGTYWVLERKSCIKFRQVISGYFPAKPEMSTQYLKCPKGFISLRNLCVKELKNKNKTQGSGKNGIEVDMDDKFKIVIKEKQTDHPHDA</sequence>
<evidence type="ECO:0000313" key="2">
    <source>
        <dbReference type="Proteomes" id="UP000515162"/>
    </source>
</evidence>
<evidence type="ECO:0000256" key="1">
    <source>
        <dbReference type="SAM" id="SignalP"/>
    </source>
</evidence>
<evidence type="ECO:0000313" key="3">
    <source>
        <dbReference type="RefSeq" id="XP_033154163.1"/>
    </source>
</evidence>
<keyword evidence="2" id="KW-1185">Reference proteome</keyword>
<dbReference type="PROSITE" id="PS51257">
    <property type="entry name" value="PROKAR_LIPOPROTEIN"/>
    <property type="match status" value="1"/>
</dbReference>
<dbReference type="CTD" id="8674008"/>
<organism evidence="2 3">
    <name type="scientific">Drosophila mauritiana</name>
    <name type="common">Fruit fly</name>
    <dbReference type="NCBI Taxonomy" id="7226"/>
    <lineage>
        <taxon>Eukaryota</taxon>
        <taxon>Metazoa</taxon>
        <taxon>Ecdysozoa</taxon>
        <taxon>Arthropoda</taxon>
        <taxon>Hexapoda</taxon>
        <taxon>Insecta</taxon>
        <taxon>Pterygota</taxon>
        <taxon>Neoptera</taxon>
        <taxon>Endopterygota</taxon>
        <taxon>Diptera</taxon>
        <taxon>Brachycera</taxon>
        <taxon>Muscomorpha</taxon>
        <taxon>Ephydroidea</taxon>
        <taxon>Drosophilidae</taxon>
        <taxon>Drosophila</taxon>
        <taxon>Sophophora</taxon>
    </lineage>
</organism>
<gene>
    <name evidence="3" type="primary">LOC117137058</name>
</gene>
<dbReference type="RefSeq" id="XP_033154163.1">
    <property type="nucleotide sequence ID" value="XM_033298272.1"/>
</dbReference>
<keyword evidence="1" id="KW-0732">Signal</keyword>
<feature type="chain" id="PRO_5027582136" evidence="1">
    <location>
        <begin position="21"/>
        <end position="140"/>
    </location>
</feature>
<name>A0A6P8JEX3_DROMA</name>
<accession>A0A6P8JEX3</accession>
<dbReference type="Proteomes" id="UP000515162">
    <property type="component" value="Chromosome 2R"/>
</dbReference>
<protein>
    <submittedName>
        <fullName evidence="3">Uncharacterized protein LOC117137058</fullName>
    </submittedName>
</protein>